<comment type="caution">
    <text evidence="2">The sequence shown here is derived from an EMBL/GenBank/DDBJ whole genome shotgun (WGS) entry which is preliminary data.</text>
</comment>
<dbReference type="Pfam" id="PF00069">
    <property type="entry name" value="Pkinase"/>
    <property type="match status" value="1"/>
</dbReference>
<evidence type="ECO:0000313" key="3">
    <source>
        <dbReference type="Proteomes" id="UP001447188"/>
    </source>
</evidence>
<accession>A0ABR3G5U7</accession>
<organism evidence="2 3">
    <name type="scientific">Discina gigas</name>
    <dbReference type="NCBI Taxonomy" id="1032678"/>
    <lineage>
        <taxon>Eukaryota</taxon>
        <taxon>Fungi</taxon>
        <taxon>Dikarya</taxon>
        <taxon>Ascomycota</taxon>
        <taxon>Pezizomycotina</taxon>
        <taxon>Pezizomycetes</taxon>
        <taxon>Pezizales</taxon>
        <taxon>Discinaceae</taxon>
        <taxon>Discina</taxon>
    </lineage>
</organism>
<feature type="domain" description="Protein kinase" evidence="1">
    <location>
        <begin position="1"/>
        <end position="142"/>
    </location>
</feature>
<dbReference type="SUPFAM" id="SSF56112">
    <property type="entry name" value="Protein kinase-like (PK-like)"/>
    <property type="match status" value="1"/>
</dbReference>
<name>A0ABR3G5U7_9PEZI</name>
<dbReference type="SMART" id="SM00220">
    <property type="entry name" value="S_TKc"/>
    <property type="match status" value="1"/>
</dbReference>
<protein>
    <recommendedName>
        <fullName evidence="1">Protein kinase domain-containing protein</fullName>
    </recommendedName>
</protein>
<sequence>MAGFMRPIQQLCKEARGIGWYENEKSIFLAIEYIKYGDLSDYITDDTRADAKEITAQVVEGLVVLHAEGICHRDLKPQNILVASRDPLWVKIADFGTSKRSANTALRTMCGTQGYMAPELLRLLPQRFQARSIDEFTYALNI</sequence>
<dbReference type="Proteomes" id="UP001447188">
    <property type="component" value="Unassembled WGS sequence"/>
</dbReference>
<dbReference type="InterPro" id="IPR011009">
    <property type="entry name" value="Kinase-like_dom_sf"/>
</dbReference>
<dbReference type="InterPro" id="IPR000719">
    <property type="entry name" value="Prot_kinase_dom"/>
</dbReference>
<evidence type="ECO:0000313" key="2">
    <source>
        <dbReference type="EMBL" id="KAL0631186.1"/>
    </source>
</evidence>
<dbReference type="PROSITE" id="PS00108">
    <property type="entry name" value="PROTEIN_KINASE_ST"/>
    <property type="match status" value="1"/>
</dbReference>
<dbReference type="InterPro" id="IPR008271">
    <property type="entry name" value="Ser/Thr_kinase_AS"/>
</dbReference>
<dbReference type="PANTHER" id="PTHR24347">
    <property type="entry name" value="SERINE/THREONINE-PROTEIN KINASE"/>
    <property type="match status" value="1"/>
</dbReference>
<proteinExistence type="predicted"/>
<reference evidence="2 3" key="1">
    <citation type="submission" date="2024-02" db="EMBL/GenBank/DDBJ databases">
        <title>Discinaceae phylogenomics.</title>
        <authorList>
            <person name="Dirks A.C."/>
            <person name="James T.Y."/>
        </authorList>
    </citation>
    <scope>NUCLEOTIDE SEQUENCE [LARGE SCALE GENOMIC DNA]</scope>
    <source>
        <strain evidence="2 3">ACD0624</strain>
    </source>
</reference>
<evidence type="ECO:0000259" key="1">
    <source>
        <dbReference type="PROSITE" id="PS50011"/>
    </source>
</evidence>
<keyword evidence="3" id="KW-1185">Reference proteome</keyword>
<gene>
    <name evidence="2" type="ORF">Q9L58_009953</name>
</gene>
<dbReference type="EMBL" id="JBBBZM010000284">
    <property type="protein sequence ID" value="KAL0631186.1"/>
    <property type="molecule type" value="Genomic_DNA"/>
</dbReference>
<dbReference type="PROSITE" id="PS50011">
    <property type="entry name" value="PROTEIN_KINASE_DOM"/>
    <property type="match status" value="1"/>
</dbReference>
<dbReference type="Gene3D" id="1.10.510.10">
    <property type="entry name" value="Transferase(Phosphotransferase) domain 1"/>
    <property type="match status" value="1"/>
</dbReference>